<accession>A0A0A9EGH7</accession>
<dbReference type="AlphaFoldDB" id="A0A0A9EGH7"/>
<feature type="compositionally biased region" description="Polar residues" evidence="1">
    <location>
        <begin position="30"/>
        <end position="40"/>
    </location>
</feature>
<reference evidence="2" key="2">
    <citation type="journal article" date="2015" name="Data Brief">
        <title>Shoot transcriptome of the giant reed, Arundo donax.</title>
        <authorList>
            <person name="Barrero R.A."/>
            <person name="Guerrero F.D."/>
            <person name="Moolhuijzen P."/>
            <person name="Goolsby J.A."/>
            <person name="Tidwell J."/>
            <person name="Bellgard S.E."/>
            <person name="Bellgard M.I."/>
        </authorList>
    </citation>
    <scope>NUCLEOTIDE SEQUENCE</scope>
    <source>
        <tissue evidence="2">Shoot tissue taken approximately 20 cm above the soil surface</tissue>
    </source>
</reference>
<sequence>MAMLPILYNIDMVEYAEKGSGNGEAIGTVDTASDQSSIEV</sequence>
<evidence type="ECO:0000256" key="1">
    <source>
        <dbReference type="SAM" id="MobiDB-lite"/>
    </source>
</evidence>
<reference evidence="2" key="1">
    <citation type="submission" date="2014-09" db="EMBL/GenBank/DDBJ databases">
        <authorList>
            <person name="Magalhaes I.L.F."/>
            <person name="Oliveira U."/>
            <person name="Santos F.R."/>
            <person name="Vidigal T.H.D.A."/>
            <person name="Brescovit A.D."/>
            <person name="Santos A.J."/>
        </authorList>
    </citation>
    <scope>NUCLEOTIDE SEQUENCE</scope>
    <source>
        <tissue evidence="2">Shoot tissue taken approximately 20 cm above the soil surface</tissue>
    </source>
</reference>
<organism evidence="2">
    <name type="scientific">Arundo donax</name>
    <name type="common">Giant reed</name>
    <name type="synonym">Donax arundinaceus</name>
    <dbReference type="NCBI Taxonomy" id="35708"/>
    <lineage>
        <taxon>Eukaryota</taxon>
        <taxon>Viridiplantae</taxon>
        <taxon>Streptophyta</taxon>
        <taxon>Embryophyta</taxon>
        <taxon>Tracheophyta</taxon>
        <taxon>Spermatophyta</taxon>
        <taxon>Magnoliopsida</taxon>
        <taxon>Liliopsida</taxon>
        <taxon>Poales</taxon>
        <taxon>Poaceae</taxon>
        <taxon>PACMAD clade</taxon>
        <taxon>Arundinoideae</taxon>
        <taxon>Arundineae</taxon>
        <taxon>Arundo</taxon>
    </lineage>
</organism>
<dbReference type="EMBL" id="GBRH01198016">
    <property type="protein sequence ID" value="JAD99879.1"/>
    <property type="molecule type" value="Transcribed_RNA"/>
</dbReference>
<proteinExistence type="predicted"/>
<protein>
    <submittedName>
        <fullName evidence="2">Uncharacterized protein</fullName>
    </submittedName>
</protein>
<evidence type="ECO:0000313" key="2">
    <source>
        <dbReference type="EMBL" id="JAD99879.1"/>
    </source>
</evidence>
<name>A0A0A9EGH7_ARUDO</name>
<feature type="region of interest" description="Disordered" evidence="1">
    <location>
        <begin position="20"/>
        <end position="40"/>
    </location>
</feature>